<feature type="transmembrane region" description="Helical" evidence="1">
    <location>
        <begin position="335"/>
        <end position="354"/>
    </location>
</feature>
<feature type="transmembrane region" description="Helical" evidence="1">
    <location>
        <begin position="366"/>
        <end position="387"/>
    </location>
</feature>
<gene>
    <name evidence="2" type="ORF">MAL03_05440</name>
</gene>
<feature type="transmembrane region" description="Helical" evidence="1">
    <location>
        <begin position="445"/>
        <end position="466"/>
    </location>
</feature>
<keyword evidence="1" id="KW-0812">Transmembrane</keyword>
<feature type="transmembrane region" description="Helical" evidence="1">
    <location>
        <begin position="186"/>
        <end position="209"/>
    </location>
</feature>
<name>A0AAE9GHF3_9LEPT</name>
<dbReference type="GO" id="GO:0016874">
    <property type="term" value="F:ligase activity"/>
    <property type="evidence" value="ECO:0007669"/>
    <property type="project" value="UniProtKB-KW"/>
</dbReference>
<reference evidence="2" key="1">
    <citation type="submission" date="2022-02" db="EMBL/GenBank/DDBJ databases">
        <title>The genetically variable rfb locus in Leptospira is a mobile cassette and a molecular signature of serovar identity.</title>
        <authorList>
            <person name="Nieves C."/>
            <person name="Vincent A.T."/>
            <person name="Zarantonelli L."/>
            <person name="Picardeau M."/>
            <person name="Veyrier F.J."/>
            <person name="Buschiazzo A."/>
        </authorList>
    </citation>
    <scope>NUCLEOTIDE SEQUENCE</scope>
    <source>
        <strain evidence="2">IP1512017</strain>
    </source>
</reference>
<feature type="transmembrane region" description="Helical" evidence="1">
    <location>
        <begin position="309"/>
        <end position="329"/>
    </location>
</feature>
<dbReference type="RefSeq" id="WP_243815796.1">
    <property type="nucleotide sequence ID" value="NZ_CP091957.1"/>
</dbReference>
<feature type="transmembrane region" description="Helical" evidence="1">
    <location>
        <begin position="541"/>
        <end position="559"/>
    </location>
</feature>
<feature type="transmembrane region" description="Helical" evidence="1">
    <location>
        <begin position="260"/>
        <end position="278"/>
    </location>
</feature>
<accession>A0AAE9GHF3</accession>
<sequence>MKDRVRKLFQFKPLIWILFGILLILPLLAFYPWKYRIFFVFLFVCFTILDLLFPLAATFFLAASGMFFGNHPGGRFLELQDCLWIYWCVRGIVENKLYGNRILKDPFWKSPIGVLLLSFFGTGILSLIANPDLFLDFKYYQKGWFWFLHSTELEPYYPIKLLFLGILFLFGLIARKNWLRKSSETNSFYLVFASGVGFGMIVSIGFGWIEYFSPILKWKLNYYHRWLDGYKFLALPHSLIPGLKRYLPRFGIQSLFWNRSWFAVYLVSGLPFLFYWIFNGSKNSIIRIFQNSQIDNNLSQDRKPGISRWVVWVLFPVIITVLGTVFFLIGARGGMFSFLTFCIFTIFIFFLLLIKNKSISRVLTPVFISYFVLVGILFPIWVVWTLVGPMDPERFSHFSSGMKLGIEKLLLGGGFESYGWYNECCLSSNIRASTYHTTHNQYLQIFSGLGIVGVVLYSLLWCFLFYELLKPERRGRDRSILVVSVLFSSVAAVFVYSFFQEWFYLRSVYFQWIALFPFFWKEKMGSEFLTTMNSFLNLKNILFSLCLILILLFSSLVFFPTKKFRFGIYFPPGEKENSGWVLVGNGKMTLSSKEEMYFLDMDEKLGNLSISIWGRFQRKIDPTEIENSNGSSLFFRASKGSNILKTECNLIHKSEQPLSTLNFWNPTPLDPEPRKFCSQIRIRKKVRRMN</sequence>
<dbReference type="EMBL" id="CP091957">
    <property type="protein sequence ID" value="UOG57581.1"/>
    <property type="molecule type" value="Genomic_DNA"/>
</dbReference>
<dbReference type="InterPro" id="IPR051533">
    <property type="entry name" value="WaaL-like"/>
</dbReference>
<feature type="transmembrane region" description="Helical" evidence="1">
    <location>
        <begin position="12"/>
        <end position="31"/>
    </location>
</feature>
<dbReference type="PANTHER" id="PTHR37422:SF13">
    <property type="entry name" value="LIPOPOLYSACCHARIDE BIOSYNTHESIS PROTEIN PA4999-RELATED"/>
    <property type="match status" value="1"/>
</dbReference>
<organism evidence="2 3">
    <name type="scientific">Leptospira noguchii</name>
    <dbReference type="NCBI Taxonomy" id="28182"/>
    <lineage>
        <taxon>Bacteria</taxon>
        <taxon>Pseudomonadati</taxon>
        <taxon>Spirochaetota</taxon>
        <taxon>Spirochaetia</taxon>
        <taxon>Leptospirales</taxon>
        <taxon>Leptospiraceae</taxon>
        <taxon>Leptospira</taxon>
    </lineage>
</organism>
<feature type="transmembrane region" description="Helical" evidence="1">
    <location>
        <begin position="37"/>
        <end position="62"/>
    </location>
</feature>
<dbReference type="PANTHER" id="PTHR37422">
    <property type="entry name" value="TEICHURONIC ACID BIOSYNTHESIS PROTEIN TUAE"/>
    <property type="match status" value="1"/>
</dbReference>
<dbReference type="Proteomes" id="UP000829829">
    <property type="component" value="Chromosome 1"/>
</dbReference>
<keyword evidence="1" id="KW-1133">Transmembrane helix</keyword>
<dbReference type="AlphaFoldDB" id="A0AAE9GHF3"/>
<feature type="transmembrane region" description="Helical" evidence="1">
    <location>
        <begin position="112"/>
        <end position="135"/>
    </location>
</feature>
<feature type="transmembrane region" description="Helical" evidence="1">
    <location>
        <begin position="478"/>
        <end position="496"/>
    </location>
</feature>
<evidence type="ECO:0000256" key="1">
    <source>
        <dbReference type="SAM" id="Phobius"/>
    </source>
</evidence>
<keyword evidence="1" id="KW-0472">Membrane</keyword>
<evidence type="ECO:0000313" key="2">
    <source>
        <dbReference type="EMBL" id="UOG57581.1"/>
    </source>
</evidence>
<evidence type="ECO:0000313" key="3">
    <source>
        <dbReference type="Proteomes" id="UP000829829"/>
    </source>
</evidence>
<feature type="transmembrane region" description="Helical" evidence="1">
    <location>
        <begin position="155"/>
        <end position="174"/>
    </location>
</feature>
<keyword evidence="2" id="KW-0436">Ligase</keyword>
<proteinExistence type="predicted"/>
<protein>
    <submittedName>
        <fullName evidence="2">Ligase</fullName>
    </submittedName>
</protein>